<evidence type="ECO:0000313" key="2">
    <source>
        <dbReference type="Proteomes" id="UP001369082"/>
    </source>
</evidence>
<dbReference type="SUPFAM" id="SSF53686">
    <property type="entry name" value="Tryptophan synthase beta subunit-like PLP-dependent enzymes"/>
    <property type="match status" value="1"/>
</dbReference>
<protein>
    <submittedName>
        <fullName evidence="1">Threonine synthase</fullName>
    </submittedName>
</protein>
<feature type="non-terminal residue" evidence="1">
    <location>
        <position position="1"/>
    </location>
</feature>
<gene>
    <name evidence="1" type="ORF">V6256_15710</name>
</gene>
<sequence length="74" mass="8320">ELTAQLEEDETGMFLCTAHPPKFKESVEEILGGDIFIPEALASRADLPVLSKEFPDDFAKVRELLMALKTLCFY</sequence>
<dbReference type="Pfam" id="PF24857">
    <property type="entry name" value="THR4_C"/>
    <property type="match status" value="1"/>
</dbReference>
<organism evidence="1 2">
    <name type="scientific">Psychromonas aquatilis</name>
    <dbReference type="NCBI Taxonomy" id="2005072"/>
    <lineage>
        <taxon>Bacteria</taxon>
        <taxon>Pseudomonadati</taxon>
        <taxon>Pseudomonadota</taxon>
        <taxon>Gammaproteobacteria</taxon>
        <taxon>Alteromonadales</taxon>
        <taxon>Psychromonadaceae</taxon>
        <taxon>Psychromonas</taxon>
    </lineage>
</organism>
<reference evidence="1 2" key="1">
    <citation type="submission" date="2024-02" db="EMBL/GenBank/DDBJ databases">
        <title>Bacteria isolated from the canopy kelp, Nereocystis luetkeana.</title>
        <authorList>
            <person name="Pfister C.A."/>
            <person name="Younker I.T."/>
            <person name="Light S.H."/>
        </authorList>
    </citation>
    <scope>NUCLEOTIDE SEQUENCE [LARGE SCALE GENOMIC DNA]</scope>
    <source>
        <strain evidence="1 2">TI.1.05</strain>
    </source>
</reference>
<feature type="non-terminal residue" evidence="1">
    <location>
        <position position="74"/>
    </location>
</feature>
<accession>A0ABU9GUL5</accession>
<dbReference type="Proteomes" id="UP001369082">
    <property type="component" value="Unassembled WGS sequence"/>
</dbReference>
<dbReference type="InterPro" id="IPR036052">
    <property type="entry name" value="TrpB-like_PALP_sf"/>
</dbReference>
<keyword evidence="2" id="KW-1185">Reference proteome</keyword>
<proteinExistence type="predicted"/>
<dbReference type="Gene3D" id="3.40.50.1100">
    <property type="match status" value="2"/>
</dbReference>
<dbReference type="EMBL" id="JBAKAZ010000322">
    <property type="protein sequence ID" value="MEL0631018.1"/>
    <property type="molecule type" value="Genomic_DNA"/>
</dbReference>
<comment type="caution">
    <text evidence="1">The sequence shown here is derived from an EMBL/GenBank/DDBJ whole genome shotgun (WGS) entry which is preliminary data.</text>
</comment>
<evidence type="ECO:0000313" key="1">
    <source>
        <dbReference type="EMBL" id="MEL0631018.1"/>
    </source>
</evidence>
<name>A0ABU9GUL5_9GAMM</name>